<dbReference type="AlphaFoldDB" id="A0A1M4UBU3"/>
<proteinExistence type="predicted"/>
<dbReference type="Proteomes" id="UP000184406">
    <property type="component" value="Unassembled WGS sequence"/>
</dbReference>
<reference evidence="2" key="1">
    <citation type="submission" date="2016-11" db="EMBL/GenBank/DDBJ databases">
        <authorList>
            <person name="Varghese N."/>
            <person name="Submissions S."/>
        </authorList>
    </citation>
    <scope>NUCLEOTIDE SEQUENCE [LARGE SCALE GENOMIC DNA]</scope>
    <source>
        <strain evidence="2">DSM 17539</strain>
    </source>
</reference>
<accession>A0A1M4UBU3</accession>
<evidence type="ECO:0000313" key="1">
    <source>
        <dbReference type="EMBL" id="SHE54033.1"/>
    </source>
</evidence>
<organism evidence="1 2">
    <name type="scientific">Arenibacter palladensis</name>
    <dbReference type="NCBI Taxonomy" id="237373"/>
    <lineage>
        <taxon>Bacteria</taxon>
        <taxon>Pseudomonadati</taxon>
        <taxon>Bacteroidota</taxon>
        <taxon>Flavobacteriia</taxon>
        <taxon>Flavobacteriales</taxon>
        <taxon>Flavobacteriaceae</taxon>
        <taxon>Arenibacter</taxon>
    </lineage>
</organism>
<evidence type="ECO:0008006" key="3">
    <source>
        <dbReference type="Google" id="ProtNLM"/>
    </source>
</evidence>
<keyword evidence="2" id="KW-1185">Reference proteome</keyword>
<sequence length="142" mass="16665">MEAIKTAKKKNYHRRLKSLPPLKFKKFQMKMDNFGVHILISANFLKKGNHSMRIQNGILHLKIKQATGLFGYAMDSISQKDQYKDMDFQISLPHKKFRHIKSVRYQNGSLKIHLSDRQGSRDGIRYVEPSTMYNRTTSSIRH</sequence>
<gene>
    <name evidence="1" type="ORF">SAMN03080594_101559</name>
</gene>
<dbReference type="OrthoDB" id="1437155at2"/>
<dbReference type="RefSeq" id="WP_072860191.1">
    <property type="nucleotide sequence ID" value="NZ_FQUX01000001.1"/>
</dbReference>
<evidence type="ECO:0000313" key="2">
    <source>
        <dbReference type="Proteomes" id="UP000184406"/>
    </source>
</evidence>
<dbReference type="EMBL" id="FQUX01000001">
    <property type="protein sequence ID" value="SHE54033.1"/>
    <property type="molecule type" value="Genomic_DNA"/>
</dbReference>
<protein>
    <recommendedName>
        <fullName evidence="3">SHSP domain-containing protein</fullName>
    </recommendedName>
</protein>
<name>A0A1M4UBU3_9FLAO</name>